<dbReference type="InterPro" id="IPR041916">
    <property type="entry name" value="Anti_sigma_zinc_sf"/>
</dbReference>
<dbReference type="Proteomes" id="UP000291562">
    <property type="component" value="Chromosome"/>
</dbReference>
<reference evidence="3 4" key="1">
    <citation type="submission" date="2019-01" db="EMBL/GenBank/DDBJ databases">
        <title>Pseudolysobacter antarctica gen. nov., sp. nov., isolated from Fildes Peninsula, Antarctica.</title>
        <authorList>
            <person name="Wei Z."/>
            <person name="Peng F."/>
        </authorList>
    </citation>
    <scope>NUCLEOTIDE SEQUENCE [LARGE SCALE GENOMIC DNA]</scope>
    <source>
        <strain evidence="3 4">AQ6-296</strain>
    </source>
</reference>
<keyword evidence="1" id="KW-0812">Transmembrane</keyword>
<dbReference type="Gene3D" id="1.10.10.1320">
    <property type="entry name" value="Anti-sigma factor, zinc-finger domain"/>
    <property type="match status" value="1"/>
</dbReference>
<keyword evidence="4" id="KW-1185">Reference proteome</keyword>
<evidence type="ECO:0000256" key="1">
    <source>
        <dbReference type="SAM" id="Phobius"/>
    </source>
</evidence>
<gene>
    <name evidence="3" type="ORF">ELE36_07810</name>
</gene>
<proteinExistence type="predicted"/>
<evidence type="ECO:0000313" key="3">
    <source>
        <dbReference type="EMBL" id="QBB70275.1"/>
    </source>
</evidence>
<dbReference type="KEGG" id="xbc:ELE36_07810"/>
<evidence type="ECO:0000313" key="4">
    <source>
        <dbReference type="Proteomes" id="UP000291562"/>
    </source>
</evidence>
<feature type="transmembrane region" description="Helical" evidence="1">
    <location>
        <begin position="125"/>
        <end position="145"/>
    </location>
</feature>
<protein>
    <submittedName>
        <fullName evidence="3">Zf-HC2 domain-containing protein</fullName>
    </submittedName>
</protein>
<name>A0A411HIE2_9GAMM</name>
<evidence type="ECO:0000259" key="2">
    <source>
        <dbReference type="Pfam" id="PF13490"/>
    </source>
</evidence>
<keyword evidence="1" id="KW-1133">Transmembrane helix</keyword>
<dbReference type="InterPro" id="IPR027383">
    <property type="entry name" value="Znf_put"/>
</dbReference>
<dbReference type="Pfam" id="PF13490">
    <property type="entry name" value="zf-HC2"/>
    <property type="match status" value="1"/>
</dbReference>
<keyword evidence="1" id="KW-0472">Membrane</keyword>
<sequence>MTSDTNDSSVLTHRHTWDAIPWIVNGTASPADRAMADEHLRTCADCRDDLAFQSLVHAGMNVTTAAMHDGKPALDRLFARIDAESKNERNFATDTLSNETSYANNPLHDWHAPSRHKWTRYRARLLAAIVAAQTVGLVLLGVLLLRQEHQPNSSARYETLSEASIPAGPATIRFVPVPSLTVGAMQAMLADAKLRIVESNQGSSIYGLAPEPNAQSGLAEDASMARAASTTMAVARLRNQPGVLLVEPIVSPSVAPR</sequence>
<organism evidence="3 4">
    <name type="scientific">Pseudolysobacter antarcticus</name>
    <dbReference type="NCBI Taxonomy" id="2511995"/>
    <lineage>
        <taxon>Bacteria</taxon>
        <taxon>Pseudomonadati</taxon>
        <taxon>Pseudomonadota</taxon>
        <taxon>Gammaproteobacteria</taxon>
        <taxon>Lysobacterales</taxon>
        <taxon>Rhodanobacteraceae</taxon>
        <taxon>Pseudolysobacter</taxon>
    </lineage>
</organism>
<accession>A0A411HIE2</accession>
<dbReference type="EMBL" id="CP035704">
    <property type="protein sequence ID" value="QBB70275.1"/>
    <property type="molecule type" value="Genomic_DNA"/>
</dbReference>
<dbReference type="AlphaFoldDB" id="A0A411HIE2"/>
<dbReference type="RefSeq" id="WP_129832534.1">
    <property type="nucleotide sequence ID" value="NZ_CP035704.1"/>
</dbReference>
<dbReference type="OrthoDB" id="5958009at2"/>
<feature type="domain" description="Putative zinc-finger" evidence="2">
    <location>
        <begin position="16"/>
        <end position="47"/>
    </location>
</feature>